<dbReference type="Pfam" id="PF00583">
    <property type="entry name" value="Acetyltransf_1"/>
    <property type="match status" value="1"/>
</dbReference>
<evidence type="ECO:0000256" key="11">
    <source>
        <dbReference type="ARBA" id="ARBA00022694"/>
    </source>
</evidence>
<keyword evidence="8 15" id="KW-0489">Methyltransferase</keyword>
<evidence type="ECO:0000256" key="13">
    <source>
        <dbReference type="ARBA" id="ARBA00033392"/>
    </source>
</evidence>
<dbReference type="InterPro" id="IPR029028">
    <property type="entry name" value="Alpha/beta_knot_MTases"/>
</dbReference>
<comment type="caution">
    <text evidence="17">The sequence shown here is derived from an EMBL/GenBank/DDBJ whole genome shotgun (WGS) entry which is preliminary data.</text>
</comment>
<evidence type="ECO:0000256" key="8">
    <source>
        <dbReference type="ARBA" id="ARBA00022603"/>
    </source>
</evidence>
<dbReference type="GO" id="GO:0005829">
    <property type="term" value="C:cytosol"/>
    <property type="evidence" value="ECO:0007669"/>
    <property type="project" value="TreeGrafter"/>
</dbReference>
<protein>
    <recommendedName>
        <fullName evidence="6 15">tRNA (guanine-N(1)-)-methyltransferase</fullName>
        <ecNumber evidence="5 15">2.1.1.228</ecNumber>
    </recommendedName>
    <alternativeName>
        <fullName evidence="12 15">M1G-methyltransferase</fullName>
    </alternativeName>
    <alternativeName>
        <fullName evidence="13 15">tRNA [GM37] methyltransferase</fullName>
    </alternativeName>
</protein>
<reference evidence="17 18" key="1">
    <citation type="submission" date="2018-08" db="EMBL/GenBank/DDBJ databases">
        <title>Whole genome sequence analysis of Dermacoccus abyssi bacteria isolated from Deep Mariana trench Micromonospora spp reveals genes involved in the environmental adaptation and production of secondary metabolites.</title>
        <authorList>
            <person name="Abdel-Mageed W.M."/>
            <person name="Lehri B."/>
            <person name="Nouioui I."/>
            <person name="Goodfellow I."/>
            <person name="Jaspars M."/>
            <person name="Karlyshev A."/>
        </authorList>
    </citation>
    <scope>NUCLEOTIDE SEQUENCE [LARGE SCALE GENOMIC DNA]</scope>
    <source>
        <strain evidence="17 18">MT1.1</strain>
    </source>
</reference>
<evidence type="ECO:0000256" key="15">
    <source>
        <dbReference type="HAMAP-Rule" id="MF_00605"/>
    </source>
</evidence>
<evidence type="ECO:0000256" key="3">
    <source>
        <dbReference type="ARBA" id="ARBA00007630"/>
    </source>
</evidence>
<evidence type="ECO:0000256" key="2">
    <source>
        <dbReference type="ARBA" id="ARBA00004496"/>
    </source>
</evidence>
<dbReference type="InterPro" id="IPR016009">
    <property type="entry name" value="tRNA_MeTrfase_TRMD/TRM10"/>
</dbReference>
<gene>
    <name evidence="15 17" type="primary">trmD</name>
    <name evidence="17" type="ORF">D1832_04045</name>
</gene>
<organism evidence="17 18">
    <name type="scientific">Dermacoccus abyssi</name>
    <dbReference type="NCBI Taxonomy" id="322596"/>
    <lineage>
        <taxon>Bacteria</taxon>
        <taxon>Bacillati</taxon>
        <taxon>Actinomycetota</taxon>
        <taxon>Actinomycetes</taxon>
        <taxon>Micrococcales</taxon>
        <taxon>Dermacoccaceae</taxon>
        <taxon>Dermacoccus</taxon>
    </lineage>
</organism>
<dbReference type="InterPro" id="IPR029026">
    <property type="entry name" value="tRNA_m1G_MTases_N"/>
</dbReference>
<dbReference type="GO" id="GO:0002939">
    <property type="term" value="P:tRNA N1-guanine methylation"/>
    <property type="evidence" value="ECO:0007669"/>
    <property type="project" value="TreeGrafter"/>
</dbReference>
<dbReference type="NCBIfam" id="TIGR00088">
    <property type="entry name" value="trmD"/>
    <property type="match status" value="1"/>
</dbReference>
<evidence type="ECO:0000313" key="18">
    <source>
        <dbReference type="Proteomes" id="UP000285376"/>
    </source>
</evidence>
<proteinExistence type="inferred from homology"/>
<dbReference type="InterPro" id="IPR000182">
    <property type="entry name" value="GNAT_dom"/>
</dbReference>
<dbReference type="CDD" id="cd04301">
    <property type="entry name" value="NAT_SF"/>
    <property type="match status" value="1"/>
</dbReference>
<dbReference type="Gene3D" id="3.40.1280.10">
    <property type="match status" value="1"/>
</dbReference>
<dbReference type="HAMAP" id="MF_00605">
    <property type="entry name" value="TrmD"/>
    <property type="match status" value="1"/>
</dbReference>
<sequence>MRCDIISIFPEYLEPLNLSLPGQAQRKGLLEVAVHDLRDFAHDRHRTVDDTPYGGGAGMVMKPQPWWEALEHVRGLGEGTPTLIVPGPGGEVLTQKVARELADEPWMIFACGRYEGIDERVYEAAAEVMPVRVISLGDYVLNGGEVAVLAMIEAAARLLPGFMGNAESLVEESHEDGLLEYPVYTKPASWREREVPPVLLSGDHAKVAAWRHEQRLERTAARRPDLLHASAALAGTDLVPQALVPADFGELMTLQRACWADEVAGAEPEHAWWGAPAETVDDLRDAQAHWTTWVVRSEGRLVASVRARRLPERRTTWEIARLMVAPDLSGRGLGRALLGHAEAAAPADITRLRVNVSVGGERVLRLAKKAKYRVMPGGGTRSGTVDLEKRRQS</sequence>
<feature type="domain" description="N-acetyltransferase" evidence="16">
    <location>
        <begin position="252"/>
        <end position="393"/>
    </location>
</feature>
<comment type="similarity">
    <text evidence="3 15">Belongs to the RNA methyltransferase TrmD family.</text>
</comment>
<evidence type="ECO:0000256" key="9">
    <source>
        <dbReference type="ARBA" id="ARBA00022679"/>
    </source>
</evidence>
<evidence type="ECO:0000256" key="5">
    <source>
        <dbReference type="ARBA" id="ARBA00012807"/>
    </source>
</evidence>
<dbReference type="NCBIfam" id="NF000648">
    <property type="entry name" value="PRK00026.1"/>
    <property type="match status" value="1"/>
</dbReference>
<keyword evidence="9 15" id="KW-0808">Transferase</keyword>
<evidence type="ECO:0000256" key="14">
    <source>
        <dbReference type="ARBA" id="ARBA00047783"/>
    </source>
</evidence>
<dbReference type="PANTHER" id="PTHR46417">
    <property type="entry name" value="TRNA (GUANINE-N(1)-)-METHYLTRANSFERASE"/>
    <property type="match status" value="1"/>
</dbReference>
<dbReference type="AlphaFoldDB" id="A0A417Z953"/>
<keyword evidence="10 15" id="KW-0949">S-adenosyl-L-methionine</keyword>
<keyword evidence="7 15" id="KW-0963">Cytoplasm</keyword>
<feature type="binding site" evidence="15">
    <location>
        <begin position="136"/>
        <end position="141"/>
    </location>
    <ligand>
        <name>S-adenosyl-L-methionine</name>
        <dbReference type="ChEBI" id="CHEBI:59789"/>
    </ligand>
</feature>
<dbReference type="PANTHER" id="PTHR46417:SF1">
    <property type="entry name" value="TRNA (GUANINE-N(1)-)-METHYLTRANSFERASE"/>
    <property type="match status" value="1"/>
</dbReference>
<dbReference type="GO" id="GO:0052906">
    <property type="term" value="F:tRNA (guanine(37)-N1)-methyltransferase activity"/>
    <property type="evidence" value="ECO:0007669"/>
    <property type="project" value="UniProtKB-UniRule"/>
</dbReference>
<dbReference type="Gene3D" id="3.40.630.30">
    <property type="match status" value="1"/>
</dbReference>
<dbReference type="EC" id="2.1.1.228" evidence="5 15"/>
<dbReference type="SUPFAM" id="SSF55729">
    <property type="entry name" value="Acyl-CoA N-acyltransferases (Nat)"/>
    <property type="match status" value="1"/>
</dbReference>
<evidence type="ECO:0000256" key="6">
    <source>
        <dbReference type="ARBA" id="ARBA00014679"/>
    </source>
</evidence>
<evidence type="ECO:0000256" key="10">
    <source>
        <dbReference type="ARBA" id="ARBA00022691"/>
    </source>
</evidence>
<dbReference type="InterPro" id="IPR023148">
    <property type="entry name" value="tRNA_m1G_MeTrfase_C_sf"/>
</dbReference>
<evidence type="ECO:0000256" key="1">
    <source>
        <dbReference type="ARBA" id="ARBA00002634"/>
    </source>
</evidence>
<dbReference type="Proteomes" id="UP000285376">
    <property type="component" value="Unassembled WGS sequence"/>
</dbReference>
<feature type="binding site" evidence="15">
    <location>
        <position position="112"/>
    </location>
    <ligand>
        <name>S-adenosyl-L-methionine</name>
        <dbReference type="ChEBI" id="CHEBI:59789"/>
    </ligand>
</feature>
<evidence type="ECO:0000259" key="16">
    <source>
        <dbReference type="PROSITE" id="PS51186"/>
    </source>
</evidence>
<dbReference type="InterPro" id="IPR002649">
    <property type="entry name" value="tRNA_m1G_MeTrfase_TrmD"/>
</dbReference>
<evidence type="ECO:0000256" key="12">
    <source>
        <dbReference type="ARBA" id="ARBA00029736"/>
    </source>
</evidence>
<dbReference type="GO" id="GO:0016747">
    <property type="term" value="F:acyltransferase activity, transferring groups other than amino-acyl groups"/>
    <property type="evidence" value="ECO:0007669"/>
    <property type="project" value="InterPro"/>
</dbReference>
<dbReference type="CDD" id="cd18080">
    <property type="entry name" value="TrmD-like"/>
    <property type="match status" value="1"/>
</dbReference>
<keyword evidence="11 15" id="KW-0819">tRNA processing</keyword>
<dbReference type="EMBL" id="QWLM01000003">
    <property type="protein sequence ID" value="RHW47162.1"/>
    <property type="molecule type" value="Genomic_DNA"/>
</dbReference>
<dbReference type="InterPro" id="IPR016181">
    <property type="entry name" value="Acyl_CoA_acyltransferase"/>
</dbReference>
<accession>A0A417Z953</accession>
<evidence type="ECO:0000256" key="4">
    <source>
        <dbReference type="ARBA" id="ARBA00011738"/>
    </source>
</evidence>
<comment type="function">
    <text evidence="1 15">Specifically methylates guanosine-37 in various tRNAs.</text>
</comment>
<dbReference type="Gene3D" id="1.10.1270.20">
    <property type="entry name" value="tRNA(m1g37)methyltransferase, domain 2"/>
    <property type="match status" value="1"/>
</dbReference>
<evidence type="ECO:0000313" key="17">
    <source>
        <dbReference type="EMBL" id="RHW47162.1"/>
    </source>
</evidence>
<dbReference type="FunFam" id="3.40.1280.10:FF:000001">
    <property type="entry name" value="tRNA (guanine-N(1)-)-methyltransferase"/>
    <property type="match status" value="1"/>
</dbReference>
<dbReference type="Pfam" id="PF01746">
    <property type="entry name" value="tRNA_m1G_MT"/>
    <property type="match status" value="1"/>
</dbReference>
<comment type="catalytic activity">
    <reaction evidence="14 15">
        <text>guanosine(37) in tRNA + S-adenosyl-L-methionine = N(1)-methylguanosine(37) in tRNA + S-adenosyl-L-homocysteine + H(+)</text>
        <dbReference type="Rhea" id="RHEA:36899"/>
        <dbReference type="Rhea" id="RHEA-COMP:10145"/>
        <dbReference type="Rhea" id="RHEA-COMP:10147"/>
        <dbReference type="ChEBI" id="CHEBI:15378"/>
        <dbReference type="ChEBI" id="CHEBI:57856"/>
        <dbReference type="ChEBI" id="CHEBI:59789"/>
        <dbReference type="ChEBI" id="CHEBI:73542"/>
        <dbReference type="ChEBI" id="CHEBI:74269"/>
        <dbReference type="EC" id="2.1.1.228"/>
    </reaction>
</comment>
<name>A0A417Z953_9MICO</name>
<comment type="subcellular location">
    <subcellularLocation>
        <location evidence="2 15">Cytoplasm</location>
    </subcellularLocation>
</comment>
<dbReference type="RefSeq" id="WP_118912717.1">
    <property type="nucleotide sequence ID" value="NZ_CBCRVH010000007.1"/>
</dbReference>
<evidence type="ECO:0000256" key="7">
    <source>
        <dbReference type="ARBA" id="ARBA00022490"/>
    </source>
</evidence>
<dbReference type="SUPFAM" id="SSF75217">
    <property type="entry name" value="alpha/beta knot"/>
    <property type="match status" value="1"/>
</dbReference>
<dbReference type="PROSITE" id="PS51186">
    <property type="entry name" value="GNAT"/>
    <property type="match status" value="1"/>
</dbReference>
<comment type="subunit">
    <text evidence="4 15">Homodimer.</text>
</comment>